<accession>A0A918CCW2</accession>
<evidence type="ECO:0000256" key="5">
    <source>
        <dbReference type="ARBA" id="ARBA00023284"/>
    </source>
</evidence>
<gene>
    <name evidence="9" type="ORF">GCM10010196_08800</name>
</gene>
<keyword evidence="3" id="KW-0560">Oxidoreductase</keyword>
<proteinExistence type="inferred from homology"/>
<dbReference type="Pfam" id="PF13462">
    <property type="entry name" value="Thioredoxin_4"/>
    <property type="match status" value="1"/>
</dbReference>
<feature type="transmembrane region" description="Helical" evidence="7">
    <location>
        <begin position="16"/>
        <end position="37"/>
    </location>
</feature>
<dbReference type="SUPFAM" id="SSF52833">
    <property type="entry name" value="Thioredoxin-like"/>
    <property type="match status" value="1"/>
</dbReference>
<evidence type="ECO:0000313" key="9">
    <source>
        <dbReference type="EMBL" id="GGR17977.1"/>
    </source>
</evidence>
<protein>
    <recommendedName>
        <fullName evidence="8">Thioredoxin domain-containing protein</fullName>
    </recommendedName>
</protein>
<dbReference type="Gene3D" id="3.40.30.10">
    <property type="entry name" value="Glutaredoxin"/>
    <property type="match status" value="1"/>
</dbReference>
<evidence type="ECO:0000259" key="8">
    <source>
        <dbReference type="PROSITE" id="PS51352"/>
    </source>
</evidence>
<sequence>MSSHTPASARRSRRVLWINLALIGAFLVVVGLAFAFLRPSGAPPAPGAADPETPGASAPPTLRDDSHVLGEPGSSGVTVVEFLDFECEACGAFYPLVESLREQYAGEVTFVARYFPLDGHRNSKTAAVAVEAAAQQGAFEAMYAKLFETQAAWGEQADSKASLFREYAAELGLDLAAYDAAVADPATLERVQSDQADGYALGVQGTPTFFIDDRMVQLQSYDDLGLAIDAALEQRDGDKGVG</sequence>
<comment type="similarity">
    <text evidence="1">Belongs to the thioredoxin family. DsbA subfamily.</text>
</comment>
<dbReference type="RefSeq" id="WP_189084058.1">
    <property type="nucleotide sequence ID" value="NZ_BMRJ01000001.1"/>
</dbReference>
<evidence type="ECO:0000256" key="6">
    <source>
        <dbReference type="SAM" id="MobiDB-lite"/>
    </source>
</evidence>
<dbReference type="GO" id="GO:0016491">
    <property type="term" value="F:oxidoreductase activity"/>
    <property type="evidence" value="ECO:0007669"/>
    <property type="project" value="UniProtKB-KW"/>
</dbReference>
<feature type="compositionally biased region" description="Low complexity" evidence="6">
    <location>
        <begin position="47"/>
        <end position="56"/>
    </location>
</feature>
<dbReference type="EMBL" id="BMRJ01000001">
    <property type="protein sequence ID" value="GGR17977.1"/>
    <property type="molecule type" value="Genomic_DNA"/>
</dbReference>
<dbReference type="PANTHER" id="PTHR13887:SF14">
    <property type="entry name" value="DISULFIDE BOND FORMATION PROTEIN D"/>
    <property type="match status" value="1"/>
</dbReference>
<organism evidence="9 10">
    <name type="scientific">Agromyces mediolanus</name>
    <name type="common">Corynebacterium mediolanum</name>
    <dbReference type="NCBI Taxonomy" id="41986"/>
    <lineage>
        <taxon>Bacteria</taxon>
        <taxon>Bacillati</taxon>
        <taxon>Actinomycetota</taxon>
        <taxon>Actinomycetes</taxon>
        <taxon>Micrococcales</taxon>
        <taxon>Microbacteriaceae</taxon>
        <taxon>Agromyces</taxon>
    </lineage>
</organism>
<reference evidence="9" key="2">
    <citation type="submission" date="2020-09" db="EMBL/GenBank/DDBJ databases">
        <authorList>
            <person name="Sun Q."/>
            <person name="Ohkuma M."/>
        </authorList>
    </citation>
    <scope>NUCLEOTIDE SEQUENCE</scope>
    <source>
        <strain evidence="9">JCM 3346</strain>
    </source>
</reference>
<keyword evidence="2" id="KW-0732">Signal</keyword>
<evidence type="ECO:0000313" key="10">
    <source>
        <dbReference type="Proteomes" id="UP000610303"/>
    </source>
</evidence>
<feature type="domain" description="Thioredoxin" evidence="8">
    <location>
        <begin position="39"/>
        <end position="233"/>
    </location>
</feature>
<feature type="region of interest" description="Disordered" evidence="6">
    <location>
        <begin position="43"/>
        <end position="69"/>
    </location>
</feature>
<keyword evidence="5" id="KW-0676">Redox-active center</keyword>
<evidence type="ECO:0000256" key="2">
    <source>
        <dbReference type="ARBA" id="ARBA00022729"/>
    </source>
</evidence>
<dbReference type="InterPro" id="IPR012336">
    <property type="entry name" value="Thioredoxin-like_fold"/>
</dbReference>
<keyword evidence="7" id="KW-0472">Membrane</keyword>
<evidence type="ECO:0000256" key="7">
    <source>
        <dbReference type="SAM" id="Phobius"/>
    </source>
</evidence>
<comment type="caution">
    <text evidence="9">The sequence shown here is derived from an EMBL/GenBank/DDBJ whole genome shotgun (WGS) entry which is preliminary data.</text>
</comment>
<dbReference type="AlphaFoldDB" id="A0A918CCW2"/>
<keyword evidence="7" id="KW-1133">Transmembrane helix</keyword>
<dbReference type="InterPro" id="IPR013766">
    <property type="entry name" value="Thioredoxin_domain"/>
</dbReference>
<keyword evidence="4" id="KW-1015">Disulfide bond</keyword>
<evidence type="ECO:0000256" key="3">
    <source>
        <dbReference type="ARBA" id="ARBA00023002"/>
    </source>
</evidence>
<reference evidence="9" key="1">
    <citation type="journal article" date="2014" name="Int. J. Syst. Evol. Microbiol.">
        <title>Complete genome sequence of Corynebacterium casei LMG S-19264T (=DSM 44701T), isolated from a smear-ripened cheese.</title>
        <authorList>
            <consortium name="US DOE Joint Genome Institute (JGI-PGF)"/>
            <person name="Walter F."/>
            <person name="Albersmeier A."/>
            <person name="Kalinowski J."/>
            <person name="Ruckert C."/>
        </authorList>
    </citation>
    <scope>NUCLEOTIDE SEQUENCE</scope>
    <source>
        <strain evidence="9">JCM 3346</strain>
    </source>
</reference>
<dbReference type="PROSITE" id="PS51352">
    <property type="entry name" value="THIOREDOXIN_2"/>
    <property type="match status" value="1"/>
</dbReference>
<dbReference type="PANTHER" id="PTHR13887">
    <property type="entry name" value="GLUTATHIONE S-TRANSFERASE KAPPA"/>
    <property type="match status" value="1"/>
</dbReference>
<dbReference type="Proteomes" id="UP000610303">
    <property type="component" value="Unassembled WGS sequence"/>
</dbReference>
<keyword evidence="10" id="KW-1185">Reference proteome</keyword>
<evidence type="ECO:0000256" key="4">
    <source>
        <dbReference type="ARBA" id="ARBA00023157"/>
    </source>
</evidence>
<keyword evidence="7" id="KW-0812">Transmembrane</keyword>
<name>A0A918CCW2_AGRME</name>
<dbReference type="InterPro" id="IPR036249">
    <property type="entry name" value="Thioredoxin-like_sf"/>
</dbReference>
<evidence type="ECO:0000256" key="1">
    <source>
        <dbReference type="ARBA" id="ARBA00005791"/>
    </source>
</evidence>